<dbReference type="InterPro" id="IPR029063">
    <property type="entry name" value="SAM-dependent_MTases_sf"/>
</dbReference>
<protein>
    <submittedName>
        <fullName evidence="2">S-adenosyl-L-methionine-dependent methyltransferase</fullName>
    </submittedName>
</protein>
<evidence type="ECO:0000313" key="3">
    <source>
        <dbReference type="Proteomes" id="UP000268093"/>
    </source>
</evidence>
<dbReference type="InterPro" id="IPR041698">
    <property type="entry name" value="Methyltransf_25"/>
</dbReference>
<keyword evidence="2" id="KW-0489">Methyltransferase</keyword>
<keyword evidence="2" id="KW-0808">Transferase</keyword>
<dbReference type="PANTHER" id="PTHR43591">
    <property type="entry name" value="METHYLTRANSFERASE"/>
    <property type="match status" value="1"/>
</dbReference>
<sequence length="206" mass="23377">MPKQNNLSSNGSTISHAPEGFKVIDGCMRFNMHAEDTIHYVLRHIMHGNFSAPMEEDLVEGIKVLDVGCGTGIWTLEMAREFPNSIFVGTDKFKVEPMSDNIPPNATFLTADTLQGLPFEDGSFDYVFQRGMSISFRPKDWDIAMKELTRLTKPGGFLELFEIDLKNIERPPEDMTAIDKGEYLTLNSGYGHTLHLERKHHQRFPL</sequence>
<dbReference type="SUPFAM" id="SSF53335">
    <property type="entry name" value="S-adenosyl-L-methionine-dependent methyltransferases"/>
    <property type="match status" value="1"/>
</dbReference>
<dbReference type="EMBL" id="RBNI01004748">
    <property type="protein sequence ID" value="RUP47263.1"/>
    <property type="molecule type" value="Genomic_DNA"/>
</dbReference>
<dbReference type="OrthoDB" id="2013972at2759"/>
<evidence type="ECO:0000259" key="1">
    <source>
        <dbReference type="Pfam" id="PF13649"/>
    </source>
</evidence>
<dbReference type="GO" id="GO:0008168">
    <property type="term" value="F:methyltransferase activity"/>
    <property type="evidence" value="ECO:0007669"/>
    <property type="project" value="UniProtKB-KW"/>
</dbReference>
<reference evidence="2 3" key="1">
    <citation type="journal article" date="2018" name="New Phytol.">
        <title>Phylogenomics of Endogonaceae and evolution of mycorrhizas within Mucoromycota.</title>
        <authorList>
            <person name="Chang Y."/>
            <person name="Desiro A."/>
            <person name="Na H."/>
            <person name="Sandor L."/>
            <person name="Lipzen A."/>
            <person name="Clum A."/>
            <person name="Barry K."/>
            <person name="Grigoriev I.V."/>
            <person name="Martin F.M."/>
            <person name="Stajich J.E."/>
            <person name="Smith M.E."/>
            <person name="Bonito G."/>
            <person name="Spatafora J.W."/>
        </authorList>
    </citation>
    <scope>NUCLEOTIDE SEQUENCE [LARGE SCALE GENOMIC DNA]</scope>
    <source>
        <strain evidence="2 3">GMNB39</strain>
    </source>
</reference>
<dbReference type="Proteomes" id="UP000268093">
    <property type="component" value="Unassembled WGS sequence"/>
</dbReference>
<feature type="domain" description="Methyltransferase" evidence="1">
    <location>
        <begin position="64"/>
        <end position="156"/>
    </location>
</feature>
<name>A0A433D8V7_9FUNG</name>
<dbReference type="Gene3D" id="3.40.50.150">
    <property type="entry name" value="Vaccinia Virus protein VP39"/>
    <property type="match status" value="1"/>
</dbReference>
<organism evidence="2 3">
    <name type="scientific">Jimgerdemannia flammicorona</name>
    <dbReference type="NCBI Taxonomy" id="994334"/>
    <lineage>
        <taxon>Eukaryota</taxon>
        <taxon>Fungi</taxon>
        <taxon>Fungi incertae sedis</taxon>
        <taxon>Mucoromycota</taxon>
        <taxon>Mucoromycotina</taxon>
        <taxon>Endogonomycetes</taxon>
        <taxon>Endogonales</taxon>
        <taxon>Endogonaceae</taxon>
        <taxon>Jimgerdemannia</taxon>
    </lineage>
</organism>
<dbReference type="AlphaFoldDB" id="A0A433D8V7"/>
<evidence type="ECO:0000313" key="2">
    <source>
        <dbReference type="EMBL" id="RUP47263.1"/>
    </source>
</evidence>
<dbReference type="Pfam" id="PF13649">
    <property type="entry name" value="Methyltransf_25"/>
    <property type="match status" value="1"/>
</dbReference>
<keyword evidence="3" id="KW-1185">Reference proteome</keyword>
<dbReference type="GO" id="GO:0032259">
    <property type="term" value="P:methylation"/>
    <property type="evidence" value="ECO:0007669"/>
    <property type="project" value="UniProtKB-KW"/>
</dbReference>
<comment type="caution">
    <text evidence="2">The sequence shown here is derived from an EMBL/GenBank/DDBJ whole genome shotgun (WGS) entry which is preliminary data.</text>
</comment>
<accession>A0A433D8V7</accession>
<dbReference type="CDD" id="cd02440">
    <property type="entry name" value="AdoMet_MTases"/>
    <property type="match status" value="1"/>
</dbReference>
<proteinExistence type="predicted"/>
<gene>
    <name evidence="2" type="ORF">BC936DRAFT_145929</name>
</gene>